<keyword evidence="1" id="KW-0472">Membrane</keyword>
<dbReference type="EMBL" id="LCYN01000031">
    <property type="protein sequence ID" value="KKZ92660.1"/>
    <property type="molecule type" value="Genomic_DNA"/>
</dbReference>
<evidence type="ECO:0008006" key="4">
    <source>
        <dbReference type="Google" id="ProtNLM"/>
    </source>
</evidence>
<dbReference type="PATRIC" id="fig|1396.433.peg.4615"/>
<evidence type="ECO:0000256" key="1">
    <source>
        <dbReference type="SAM" id="Phobius"/>
    </source>
</evidence>
<accession>A0A0G8BYV3</accession>
<feature type="transmembrane region" description="Helical" evidence="1">
    <location>
        <begin position="6"/>
        <end position="24"/>
    </location>
</feature>
<comment type="caution">
    <text evidence="2">The sequence shown here is derived from an EMBL/GenBank/DDBJ whole genome shotgun (WGS) entry which is preliminary data.</text>
</comment>
<evidence type="ECO:0000313" key="3">
    <source>
        <dbReference type="Proteomes" id="UP000035350"/>
    </source>
</evidence>
<gene>
    <name evidence="2" type="ORF">B4147_1896</name>
</gene>
<keyword evidence="1" id="KW-0812">Transmembrane</keyword>
<dbReference type="Proteomes" id="UP000035350">
    <property type="component" value="Unassembled WGS sequence"/>
</dbReference>
<sequence>MTMTSGLVLIGGCFILAELSHKFIRKRASKKRKPYELQYVPVFFILFCMLVTVQNITNFPPLLNIFLKFGLLYSGVGMGLLFILFCIRYIHYQSYIFILNWLKQDDRNRLT</sequence>
<evidence type="ECO:0000313" key="2">
    <source>
        <dbReference type="EMBL" id="KKZ92660.1"/>
    </source>
</evidence>
<name>A0A0G8BYV3_9BACI</name>
<feature type="transmembrane region" description="Helical" evidence="1">
    <location>
        <begin position="65"/>
        <end position="87"/>
    </location>
</feature>
<dbReference type="AlphaFoldDB" id="A0A0G8BYV3"/>
<reference evidence="2 3" key="1">
    <citation type="journal article" date="2015" name="Genome Announc.">
        <title>Next-Generation Whole-Genome Sequencing of Eight Strains of Bacillus cereus, Isolated from Food.</title>
        <authorList>
            <person name="Krawczyk A.O."/>
            <person name="de Jong A."/>
            <person name="Eijlander R.T."/>
            <person name="Berendsen E.M."/>
            <person name="Holsappel S."/>
            <person name="Wells-Bennik M.H."/>
            <person name="Kuipers O.P."/>
        </authorList>
    </citation>
    <scope>NUCLEOTIDE SEQUENCE [LARGE SCALE GENOMIC DNA]</scope>
    <source>
        <strain evidence="2 3">B4147</strain>
    </source>
</reference>
<organism evidence="2 3">
    <name type="scientific">Bacillus wiedmannii</name>
    <dbReference type="NCBI Taxonomy" id="1890302"/>
    <lineage>
        <taxon>Bacteria</taxon>
        <taxon>Bacillati</taxon>
        <taxon>Bacillota</taxon>
        <taxon>Bacilli</taxon>
        <taxon>Bacillales</taxon>
        <taxon>Bacillaceae</taxon>
        <taxon>Bacillus</taxon>
        <taxon>Bacillus cereus group</taxon>
    </lineage>
</organism>
<feature type="transmembrane region" description="Helical" evidence="1">
    <location>
        <begin position="36"/>
        <end position="53"/>
    </location>
</feature>
<keyword evidence="1" id="KW-1133">Transmembrane helix</keyword>
<protein>
    <recommendedName>
        <fullName evidence="4">Group-specific protein</fullName>
    </recommendedName>
</protein>
<proteinExistence type="predicted"/>
<reference evidence="3" key="2">
    <citation type="submission" date="2015-04" db="EMBL/GenBank/DDBJ databases">
        <title>Draft Genome Sequences of Eight Spore-Forming Food Isolates of Bacillus cereus Genome sequencing.</title>
        <authorList>
            <person name="Krawcyk A.O."/>
            <person name="de Jong A."/>
            <person name="Eijlander R.T."/>
            <person name="Berendsen E.M."/>
            <person name="Holsappel S."/>
            <person name="Wells-Bennik M."/>
            <person name="Kuipers O.P."/>
        </authorList>
    </citation>
    <scope>NUCLEOTIDE SEQUENCE [LARGE SCALE GENOMIC DNA]</scope>
    <source>
        <strain evidence="3">B4147</strain>
    </source>
</reference>